<proteinExistence type="predicted"/>
<organism evidence="1 2">
    <name type="scientific">Pontibacter ummariensis</name>
    <dbReference type="NCBI Taxonomy" id="1610492"/>
    <lineage>
        <taxon>Bacteria</taxon>
        <taxon>Pseudomonadati</taxon>
        <taxon>Bacteroidota</taxon>
        <taxon>Cytophagia</taxon>
        <taxon>Cytophagales</taxon>
        <taxon>Hymenobacteraceae</taxon>
        <taxon>Pontibacter</taxon>
    </lineage>
</organism>
<accession>A0A239E3Z9</accession>
<evidence type="ECO:0000313" key="2">
    <source>
        <dbReference type="Proteomes" id="UP000198432"/>
    </source>
</evidence>
<dbReference type="Proteomes" id="UP000198432">
    <property type="component" value="Unassembled WGS sequence"/>
</dbReference>
<keyword evidence="2" id="KW-1185">Reference proteome</keyword>
<dbReference type="AlphaFoldDB" id="A0A239E3Z9"/>
<dbReference type="EMBL" id="FZOQ01000005">
    <property type="protein sequence ID" value="SNS38713.1"/>
    <property type="molecule type" value="Genomic_DNA"/>
</dbReference>
<reference evidence="2" key="1">
    <citation type="submission" date="2017-06" db="EMBL/GenBank/DDBJ databases">
        <authorList>
            <person name="Varghese N."/>
            <person name="Submissions S."/>
        </authorList>
    </citation>
    <scope>NUCLEOTIDE SEQUENCE [LARGE SCALE GENOMIC DNA]</scope>
    <source>
        <strain evidence="2">NKM1</strain>
    </source>
</reference>
<sequence>MKGKRYKHSTTILGQVKQAQLDEFCAYCF</sequence>
<gene>
    <name evidence="1" type="ORF">SAMN06296052_105246</name>
</gene>
<name>A0A239E3Z9_9BACT</name>
<protein>
    <submittedName>
        <fullName evidence="1">Uncharacterized protein</fullName>
    </submittedName>
</protein>
<evidence type="ECO:0000313" key="1">
    <source>
        <dbReference type="EMBL" id="SNS38713.1"/>
    </source>
</evidence>